<dbReference type="EMBL" id="JACBYF010000006">
    <property type="protein sequence ID" value="NYS47401.1"/>
    <property type="molecule type" value="Genomic_DNA"/>
</dbReference>
<keyword evidence="2" id="KW-1277">Toxin-antitoxin system</keyword>
<reference evidence="3 4" key="1">
    <citation type="submission" date="2020-07" db="EMBL/GenBank/DDBJ databases">
        <title>MOT database genomes.</title>
        <authorList>
            <person name="Joseph S."/>
            <person name="Aduse-Opoku J."/>
            <person name="Hashim A."/>
            <person name="Wade W."/>
            <person name="Curtis M."/>
        </authorList>
    </citation>
    <scope>NUCLEOTIDE SEQUENCE [LARGE SCALE GENOMIC DNA]</scope>
    <source>
        <strain evidence="3 4">CIP 106318</strain>
    </source>
</reference>
<evidence type="ECO:0000313" key="3">
    <source>
        <dbReference type="EMBL" id="NYS47401.1"/>
    </source>
</evidence>
<evidence type="ECO:0000256" key="1">
    <source>
        <dbReference type="ARBA" id="ARBA00007521"/>
    </source>
</evidence>
<dbReference type="Proteomes" id="UP000531840">
    <property type="component" value="Unassembled WGS sequence"/>
</dbReference>
<comment type="similarity">
    <text evidence="1">Belongs to the PemK/MazF family.</text>
</comment>
<organism evidence="3 4">
    <name type="scientific">Gemelliphila palaticanis</name>
    <dbReference type="NCBI Taxonomy" id="81950"/>
    <lineage>
        <taxon>Bacteria</taxon>
        <taxon>Bacillati</taxon>
        <taxon>Bacillota</taxon>
        <taxon>Bacilli</taxon>
        <taxon>Bacillales</taxon>
        <taxon>Gemellaceae</taxon>
        <taxon>Gemelliphila</taxon>
    </lineage>
</organism>
<evidence type="ECO:0000313" key="4">
    <source>
        <dbReference type="Proteomes" id="UP000531840"/>
    </source>
</evidence>
<dbReference type="SUPFAM" id="SSF50118">
    <property type="entry name" value="Cell growth inhibitor/plasmid maintenance toxic component"/>
    <property type="match status" value="1"/>
</dbReference>
<name>A0ABX2SZR7_9BACL</name>
<comment type="caution">
    <text evidence="3">The sequence shown here is derived from an EMBL/GenBank/DDBJ whole genome shotgun (WGS) entry which is preliminary data.</text>
</comment>
<gene>
    <name evidence="3" type="ORF">HZY85_04215</name>
</gene>
<dbReference type="InterPro" id="IPR003477">
    <property type="entry name" value="PemK-like"/>
</dbReference>
<evidence type="ECO:0000256" key="2">
    <source>
        <dbReference type="ARBA" id="ARBA00022649"/>
    </source>
</evidence>
<protein>
    <submittedName>
        <fullName evidence="3">Type II toxin-antitoxin system PemK/MazF family toxin</fullName>
    </submittedName>
</protein>
<accession>A0ABX2SZR7</accession>
<dbReference type="InterPro" id="IPR011067">
    <property type="entry name" value="Plasmid_toxin/cell-grow_inhib"/>
</dbReference>
<dbReference type="RefSeq" id="WP_179941187.1">
    <property type="nucleotide sequence ID" value="NZ_JACBYF010000006.1"/>
</dbReference>
<sequence length="124" mass="14532">MDILGVYLVDFKNNVGGEISGKHYSLILSNVSKKDNTLLVAPITSKKSGKRYRGGITIDCTKYQKNPKYQKAFIKIRKIREIDIERIFGEKRYSLDEEDKLRFTNYFNDFFNFKKFSNNSIDKL</sequence>
<proteinExistence type="inferred from homology"/>
<keyword evidence="4" id="KW-1185">Reference proteome</keyword>
<dbReference type="Gene3D" id="2.30.30.110">
    <property type="match status" value="1"/>
</dbReference>
<dbReference type="Pfam" id="PF02452">
    <property type="entry name" value="PemK_toxin"/>
    <property type="match status" value="1"/>
</dbReference>